<comment type="caution">
    <text evidence="10">The sequence shown here is derived from an EMBL/GenBank/DDBJ whole genome shotgun (WGS) entry which is preliminary data.</text>
</comment>
<evidence type="ECO:0000256" key="2">
    <source>
        <dbReference type="ARBA" id="ARBA00022723"/>
    </source>
</evidence>
<reference evidence="10 11" key="1">
    <citation type="journal article" date="2013" name="Antonie Van Leeuwenhoek">
        <title>Dongia rigui sp. nov., isolated from freshwater of a large wetland in Korea.</title>
        <authorList>
            <person name="Baik K.S."/>
            <person name="Hwang Y.M."/>
            <person name="Choi J.S."/>
            <person name="Kwon J."/>
            <person name="Seong C.N."/>
        </authorList>
    </citation>
    <scope>NUCLEOTIDE SEQUENCE [LARGE SCALE GENOMIC DNA]</scope>
    <source>
        <strain evidence="10 11">04SU4-P</strain>
    </source>
</reference>
<evidence type="ECO:0000313" key="11">
    <source>
        <dbReference type="Proteomes" id="UP001271769"/>
    </source>
</evidence>
<evidence type="ECO:0000313" key="10">
    <source>
        <dbReference type="EMBL" id="MDY0872953.1"/>
    </source>
</evidence>
<proteinExistence type="inferred from homology"/>
<dbReference type="Proteomes" id="UP001271769">
    <property type="component" value="Unassembled WGS sequence"/>
</dbReference>
<dbReference type="PANTHER" id="PTHR22726:SF1">
    <property type="entry name" value="METALLOENDOPEPTIDASE OMA1, MITOCHONDRIAL"/>
    <property type="match status" value="1"/>
</dbReference>
<keyword evidence="5 6" id="KW-0482">Metalloprotease</keyword>
<comment type="cofactor">
    <cofactor evidence="6">
        <name>Zn(2+)</name>
        <dbReference type="ChEBI" id="CHEBI:29105"/>
    </cofactor>
    <text evidence="6">Binds 1 zinc ion per subunit.</text>
</comment>
<evidence type="ECO:0000259" key="9">
    <source>
        <dbReference type="Pfam" id="PF23368"/>
    </source>
</evidence>
<gene>
    <name evidence="10" type="ORF">SMD31_13505</name>
</gene>
<keyword evidence="7" id="KW-0812">Transmembrane</keyword>
<protein>
    <submittedName>
        <fullName evidence="10">M48 family metallopeptidase</fullName>
    </submittedName>
</protein>
<evidence type="ECO:0000256" key="4">
    <source>
        <dbReference type="ARBA" id="ARBA00022833"/>
    </source>
</evidence>
<organism evidence="10 11">
    <name type="scientific">Dongia rigui</name>
    <dbReference type="NCBI Taxonomy" id="940149"/>
    <lineage>
        <taxon>Bacteria</taxon>
        <taxon>Pseudomonadati</taxon>
        <taxon>Pseudomonadota</taxon>
        <taxon>Alphaproteobacteria</taxon>
        <taxon>Rhodospirillales</taxon>
        <taxon>Dongiaceae</taxon>
        <taxon>Dongia</taxon>
    </lineage>
</organism>
<keyword evidence="2" id="KW-0479">Metal-binding</keyword>
<dbReference type="Gene3D" id="3.30.2010.10">
    <property type="entry name" value="Metalloproteases ('zincins'), catalytic domain"/>
    <property type="match status" value="1"/>
</dbReference>
<keyword evidence="7" id="KW-1133">Transmembrane helix</keyword>
<keyword evidence="4 6" id="KW-0862">Zinc</keyword>
<keyword evidence="7" id="KW-0472">Membrane</keyword>
<dbReference type="RefSeq" id="WP_320501423.1">
    <property type="nucleotide sequence ID" value="NZ_JAXCLX010000002.1"/>
</dbReference>
<evidence type="ECO:0000256" key="5">
    <source>
        <dbReference type="ARBA" id="ARBA00023049"/>
    </source>
</evidence>
<keyword evidence="11" id="KW-1185">Reference proteome</keyword>
<dbReference type="PANTHER" id="PTHR22726">
    <property type="entry name" value="METALLOENDOPEPTIDASE OMA1"/>
    <property type="match status" value="1"/>
</dbReference>
<dbReference type="Pfam" id="PF23368">
    <property type="entry name" value="DUF7092"/>
    <property type="match status" value="1"/>
</dbReference>
<dbReference type="InterPro" id="IPR001915">
    <property type="entry name" value="Peptidase_M48"/>
</dbReference>
<keyword evidence="1 6" id="KW-0645">Protease</keyword>
<comment type="similarity">
    <text evidence="6">Belongs to the peptidase M48 family.</text>
</comment>
<dbReference type="EMBL" id="JAXCLX010000002">
    <property type="protein sequence ID" value="MDY0872953.1"/>
    <property type="molecule type" value="Genomic_DNA"/>
</dbReference>
<evidence type="ECO:0000256" key="1">
    <source>
        <dbReference type="ARBA" id="ARBA00022670"/>
    </source>
</evidence>
<evidence type="ECO:0000256" key="6">
    <source>
        <dbReference type="RuleBase" id="RU003983"/>
    </source>
</evidence>
<feature type="domain" description="DUF7092" evidence="9">
    <location>
        <begin position="5"/>
        <end position="81"/>
    </location>
</feature>
<dbReference type="InterPro" id="IPR051156">
    <property type="entry name" value="Mito/Outer_Membr_Metalloprot"/>
</dbReference>
<accession>A0ABU5E0E7</accession>
<dbReference type="Pfam" id="PF01435">
    <property type="entry name" value="Peptidase_M48"/>
    <property type="match status" value="1"/>
</dbReference>
<evidence type="ECO:0000256" key="7">
    <source>
        <dbReference type="SAM" id="Phobius"/>
    </source>
</evidence>
<keyword evidence="3 6" id="KW-0378">Hydrolase</keyword>
<name>A0ABU5E0E7_9PROT</name>
<dbReference type="CDD" id="cd07332">
    <property type="entry name" value="M48C_Oma1_like"/>
    <property type="match status" value="1"/>
</dbReference>
<feature type="domain" description="Peptidase M48" evidence="8">
    <location>
        <begin position="159"/>
        <end position="331"/>
    </location>
</feature>
<feature type="transmembrane region" description="Helical" evidence="7">
    <location>
        <begin position="97"/>
        <end position="119"/>
    </location>
</feature>
<evidence type="ECO:0000259" key="8">
    <source>
        <dbReference type="Pfam" id="PF01435"/>
    </source>
</evidence>
<dbReference type="InterPro" id="IPR055518">
    <property type="entry name" value="DUF7092"/>
</dbReference>
<sequence length="359" mass="39034">MPEDRYYDGLTAAAHRVTVSSMGDMLVIATSERPDLARWPVADMRVIDSNKVTGAINFGRLSDPAPRLMLHDSPARQQLLDENPHLKQWRAQAIKRGWTVGLAWTLAGLVIATGCYFAWRDGSAYLARYVPKAWEKKLGAHIYTALNKNLTICKAPAGNAALRKLVDRLAPPQLQRDAGKQQDGITIDVVDIKLPNAFALPGDHVMVTSGLIDLATSPDMVSGVVAHEIGHLDLRHPTQSAISNLGISATVSIILGGSSVGDIATLLTVMSYSRKMEHEADIRGLELLKNAGLRADGMAEFFKVMKDKFEKDGDSLIPDWLASHPGLSERADYTKADAAGATAMTDTDWQALKDVCKVK</sequence>
<evidence type="ECO:0000256" key="3">
    <source>
        <dbReference type="ARBA" id="ARBA00022801"/>
    </source>
</evidence>